<keyword evidence="1" id="KW-0812">Transmembrane</keyword>
<reference evidence="2" key="2">
    <citation type="journal article" date="2015" name="Data Brief">
        <title>Shoot transcriptome of the giant reed, Arundo donax.</title>
        <authorList>
            <person name="Barrero R.A."/>
            <person name="Guerrero F.D."/>
            <person name="Moolhuijzen P."/>
            <person name="Goolsby J.A."/>
            <person name="Tidwell J."/>
            <person name="Bellgard S.E."/>
            <person name="Bellgard M.I."/>
        </authorList>
    </citation>
    <scope>NUCLEOTIDE SEQUENCE</scope>
    <source>
        <tissue evidence="2">Shoot tissue taken approximately 20 cm above the soil surface</tissue>
    </source>
</reference>
<keyword evidence="1" id="KW-1133">Transmembrane helix</keyword>
<reference evidence="2" key="1">
    <citation type="submission" date="2014-09" db="EMBL/GenBank/DDBJ databases">
        <authorList>
            <person name="Magalhaes I.L.F."/>
            <person name="Oliveira U."/>
            <person name="Santos F.R."/>
            <person name="Vidigal T.H.D.A."/>
            <person name="Brescovit A.D."/>
            <person name="Santos A.J."/>
        </authorList>
    </citation>
    <scope>NUCLEOTIDE SEQUENCE</scope>
    <source>
        <tissue evidence="2">Shoot tissue taken approximately 20 cm above the soil surface</tissue>
    </source>
</reference>
<name>A0A0A9D3C3_ARUDO</name>
<accession>A0A0A9D3C3</accession>
<evidence type="ECO:0000313" key="2">
    <source>
        <dbReference type="EMBL" id="JAD80120.1"/>
    </source>
</evidence>
<organism evidence="2">
    <name type="scientific">Arundo donax</name>
    <name type="common">Giant reed</name>
    <name type="synonym">Donax arundinaceus</name>
    <dbReference type="NCBI Taxonomy" id="35708"/>
    <lineage>
        <taxon>Eukaryota</taxon>
        <taxon>Viridiplantae</taxon>
        <taxon>Streptophyta</taxon>
        <taxon>Embryophyta</taxon>
        <taxon>Tracheophyta</taxon>
        <taxon>Spermatophyta</taxon>
        <taxon>Magnoliopsida</taxon>
        <taxon>Liliopsida</taxon>
        <taxon>Poales</taxon>
        <taxon>Poaceae</taxon>
        <taxon>PACMAD clade</taxon>
        <taxon>Arundinoideae</taxon>
        <taxon>Arundineae</taxon>
        <taxon>Arundo</taxon>
    </lineage>
</organism>
<proteinExistence type="predicted"/>
<protein>
    <submittedName>
        <fullName evidence="2">Uncharacterized protein</fullName>
    </submittedName>
</protein>
<keyword evidence="1" id="KW-0472">Membrane</keyword>
<feature type="transmembrane region" description="Helical" evidence="1">
    <location>
        <begin position="58"/>
        <end position="75"/>
    </location>
</feature>
<dbReference type="PANTHER" id="PTHR34835:SF60">
    <property type="entry name" value="OS10G0490300 PROTEIN"/>
    <property type="match status" value="1"/>
</dbReference>
<dbReference type="EMBL" id="GBRH01217775">
    <property type="protein sequence ID" value="JAD80120.1"/>
    <property type="molecule type" value="Transcribed_RNA"/>
</dbReference>
<feature type="transmembrane region" description="Helical" evidence="1">
    <location>
        <begin position="81"/>
        <end position="100"/>
    </location>
</feature>
<sequence>MVMALSTFLCPNSSTYPSPKYFFPLIESSTVDEWDWSTFVYDKLFDSIKKYKEKKWKTLGGCIYLFAISVEIIYYKCYDFLICHIITEIIFLFNFISGLLS</sequence>
<dbReference type="AlphaFoldDB" id="A0A0A9D3C3"/>
<evidence type="ECO:0000256" key="1">
    <source>
        <dbReference type="SAM" id="Phobius"/>
    </source>
</evidence>
<dbReference type="PANTHER" id="PTHR34835">
    <property type="entry name" value="OS07G0283600 PROTEIN-RELATED"/>
    <property type="match status" value="1"/>
</dbReference>